<dbReference type="RefSeq" id="WP_130391300.1">
    <property type="nucleotide sequence ID" value="NZ_SGXM01000002.1"/>
</dbReference>
<evidence type="ECO:0000313" key="2">
    <source>
        <dbReference type="EMBL" id="RZT39095.1"/>
    </source>
</evidence>
<comment type="caution">
    <text evidence="2">The sequence shown here is derived from an EMBL/GenBank/DDBJ whole genome shotgun (WGS) entry which is preliminary data.</text>
</comment>
<dbReference type="InterPro" id="IPR013078">
    <property type="entry name" value="His_Pase_superF_clade-1"/>
</dbReference>
<proteinExistence type="predicted"/>
<dbReference type="InterPro" id="IPR029033">
    <property type="entry name" value="His_PPase_superfam"/>
</dbReference>
<feature type="chain" id="PRO_5020906543" evidence="1">
    <location>
        <begin position="26"/>
        <end position="197"/>
    </location>
</feature>
<organism evidence="2 3">
    <name type="scientific">Cupriavidus agavae</name>
    <dbReference type="NCBI Taxonomy" id="1001822"/>
    <lineage>
        <taxon>Bacteria</taxon>
        <taxon>Pseudomonadati</taxon>
        <taxon>Pseudomonadota</taxon>
        <taxon>Betaproteobacteria</taxon>
        <taxon>Burkholderiales</taxon>
        <taxon>Burkholderiaceae</taxon>
        <taxon>Cupriavidus</taxon>
    </lineage>
</organism>
<dbReference type="SMART" id="SM00855">
    <property type="entry name" value="PGAM"/>
    <property type="match status" value="1"/>
</dbReference>
<dbReference type="EMBL" id="SGXM01000002">
    <property type="protein sequence ID" value="RZT39095.1"/>
    <property type="molecule type" value="Genomic_DNA"/>
</dbReference>
<keyword evidence="3" id="KW-1185">Reference proteome</keyword>
<accession>A0A4Q7RZ16</accession>
<dbReference type="SUPFAM" id="SSF53254">
    <property type="entry name" value="Phosphoglycerate mutase-like"/>
    <property type="match status" value="1"/>
</dbReference>
<protein>
    <submittedName>
        <fullName evidence="2">Phosphohistidine phosphatase SixA</fullName>
    </submittedName>
</protein>
<evidence type="ECO:0000256" key="1">
    <source>
        <dbReference type="SAM" id="SignalP"/>
    </source>
</evidence>
<dbReference type="AlphaFoldDB" id="A0A4Q7RZ16"/>
<dbReference type="Pfam" id="PF00300">
    <property type="entry name" value="His_Phos_1"/>
    <property type="match status" value="1"/>
</dbReference>
<dbReference type="CDD" id="cd07067">
    <property type="entry name" value="HP_PGM_like"/>
    <property type="match status" value="1"/>
</dbReference>
<keyword evidence="1" id="KW-0732">Signal</keyword>
<evidence type="ECO:0000313" key="3">
    <source>
        <dbReference type="Proteomes" id="UP000291078"/>
    </source>
</evidence>
<dbReference type="Proteomes" id="UP000291078">
    <property type="component" value="Unassembled WGS sequence"/>
</dbReference>
<dbReference type="OrthoDB" id="8685508at2"/>
<dbReference type="Gene3D" id="3.40.50.1240">
    <property type="entry name" value="Phosphoglycerate mutase-like"/>
    <property type="match status" value="1"/>
</dbReference>
<reference evidence="2 3" key="1">
    <citation type="journal article" date="2015" name="Stand. Genomic Sci.">
        <title>Genomic Encyclopedia of Bacterial and Archaeal Type Strains, Phase III: the genomes of soil and plant-associated and newly described type strains.</title>
        <authorList>
            <person name="Whitman W.B."/>
            <person name="Woyke T."/>
            <person name="Klenk H.P."/>
            <person name="Zhou Y."/>
            <person name="Lilburn T.G."/>
            <person name="Beck B.J."/>
            <person name="De Vos P."/>
            <person name="Vandamme P."/>
            <person name="Eisen J.A."/>
            <person name="Garrity G."/>
            <person name="Hugenholtz P."/>
            <person name="Kyrpides N.C."/>
        </authorList>
    </citation>
    <scope>NUCLEOTIDE SEQUENCE [LARGE SCALE GENOMIC DNA]</scope>
    <source>
        <strain evidence="2 3">ASC-9842</strain>
    </source>
</reference>
<name>A0A4Q7RZ16_9BURK</name>
<gene>
    <name evidence="2" type="ORF">EV147_2289</name>
</gene>
<sequence>MPSRRHLICALPAAWLTLVFRPASAQTAALTTALRRPDTVLMLRHARAPGVGDPGNFKAGDCATQRNLDAQGRSQAKLLGQRLKAAGFRPTLVASSAWCRCQDTARLMDLGPVRTEPLLNSFFNTDRATKDAQTDKLSRYIDGLDPRGGPYLLVTHQVVITALTGLGAESAGGALIELPARGGTRRVTEFPALESGG</sequence>
<feature type="signal peptide" evidence="1">
    <location>
        <begin position="1"/>
        <end position="25"/>
    </location>
</feature>